<feature type="non-terminal residue" evidence="1">
    <location>
        <position position="82"/>
    </location>
</feature>
<dbReference type="SUPFAM" id="SSF56235">
    <property type="entry name" value="N-terminal nucleophile aminohydrolases (Ntn hydrolases)"/>
    <property type="match status" value="1"/>
</dbReference>
<dbReference type="InterPro" id="IPR029055">
    <property type="entry name" value="Ntn_hydrolases_N"/>
</dbReference>
<proteinExistence type="predicted"/>
<evidence type="ECO:0000313" key="2">
    <source>
        <dbReference type="Proteomes" id="UP000000763"/>
    </source>
</evidence>
<dbReference type="PANTHER" id="PTHR10937">
    <property type="entry name" value="GLUCOSAMINE--FRUCTOSE-6-PHOSPHATE AMINOTRANSFERASE, ISOMERIZING"/>
    <property type="match status" value="1"/>
</dbReference>
<protein>
    <submittedName>
        <fullName evidence="1">Os11g0133700 protein</fullName>
    </submittedName>
</protein>
<dbReference type="Gene3D" id="3.60.20.10">
    <property type="entry name" value="Glutamine Phosphoribosylpyrophosphate, subunit 1, domain 1"/>
    <property type="match status" value="1"/>
</dbReference>
<reference evidence="2" key="2">
    <citation type="journal article" date="2008" name="Nucleic Acids Res.">
        <title>The rice annotation project database (RAP-DB): 2008 update.</title>
        <authorList>
            <consortium name="The rice annotation project (RAP)"/>
        </authorList>
    </citation>
    <scope>GENOME REANNOTATION</scope>
    <source>
        <strain evidence="2">cv. Nipponbare</strain>
    </source>
</reference>
<organism evidence="1 2">
    <name type="scientific">Oryza sativa subsp. japonica</name>
    <name type="common">Rice</name>
    <dbReference type="NCBI Taxonomy" id="39947"/>
    <lineage>
        <taxon>Eukaryota</taxon>
        <taxon>Viridiplantae</taxon>
        <taxon>Streptophyta</taxon>
        <taxon>Embryophyta</taxon>
        <taxon>Tracheophyta</taxon>
        <taxon>Spermatophyta</taxon>
        <taxon>Magnoliopsida</taxon>
        <taxon>Liliopsida</taxon>
        <taxon>Poales</taxon>
        <taxon>Poaceae</taxon>
        <taxon>BOP clade</taxon>
        <taxon>Oryzoideae</taxon>
        <taxon>Oryzeae</taxon>
        <taxon>Oryzinae</taxon>
        <taxon>Oryza</taxon>
        <taxon>Oryza sativa</taxon>
    </lineage>
</organism>
<dbReference type="KEGG" id="dosa:Os11g0133700"/>
<dbReference type="Proteomes" id="UP000000763">
    <property type="component" value="Chromosome 11"/>
</dbReference>
<feature type="non-terminal residue" evidence="1">
    <location>
        <position position="1"/>
    </location>
</feature>
<gene>
    <name evidence="1" type="ordered locus">Os11g0133700</name>
</gene>
<name>A0A0N7KSD9_ORYSJ</name>
<dbReference type="EMBL" id="AP008217">
    <property type="protein sequence ID" value="BAF27516.1"/>
    <property type="molecule type" value="Genomic_DNA"/>
</dbReference>
<dbReference type="Gramene" id="Os11t0133700-01">
    <property type="protein sequence ID" value="Os11t0133700-01"/>
    <property type="gene ID" value="Os11g0133700"/>
</dbReference>
<evidence type="ECO:0000313" key="1">
    <source>
        <dbReference type="EMBL" id="BAF27516.1"/>
    </source>
</evidence>
<accession>A0A0N7KSD9</accession>
<dbReference type="PANTHER" id="PTHR10937:SF0">
    <property type="entry name" value="GLUTAMINE--FRUCTOSE-6-PHOSPHATE TRANSAMINASE (ISOMERIZING)"/>
    <property type="match status" value="1"/>
</dbReference>
<dbReference type="Gramene" id="Os12t0131150-00">
    <property type="protein sequence ID" value="Os12t0131150-00"/>
    <property type="gene ID" value="Os12g0131150"/>
</dbReference>
<dbReference type="AlphaFoldDB" id="A0A0N7KSD9"/>
<dbReference type="SMR" id="A0A0N7KSD9"/>
<sequence>KALTTNGKPKELFFSSDLFAIVEHTKNYLAIEDDEIVHIKDGSVSILKFDHEKEKPASVQRALSVLEMEVEQIKKGSYDHFM</sequence>
<reference evidence="1 2" key="1">
    <citation type="journal article" date="2005" name="Nature">
        <title>The map-based sequence of the rice genome.</title>
        <authorList>
            <consortium name="International rice genome sequencing project (IRGSP)"/>
            <person name="Matsumoto T."/>
            <person name="Wu J."/>
            <person name="Kanamori H."/>
            <person name="Katayose Y."/>
            <person name="Fujisawa M."/>
            <person name="Namiki N."/>
            <person name="Mizuno H."/>
            <person name="Yamamoto K."/>
            <person name="Antonio B.A."/>
            <person name="Baba T."/>
            <person name="Sakata K."/>
            <person name="Nagamura Y."/>
            <person name="Aoki H."/>
            <person name="Arikawa K."/>
            <person name="Arita K."/>
            <person name="Bito T."/>
            <person name="Chiden Y."/>
            <person name="Fujitsuka N."/>
            <person name="Fukunaka R."/>
            <person name="Hamada M."/>
            <person name="Harada C."/>
            <person name="Hayashi A."/>
            <person name="Hijishita S."/>
            <person name="Honda M."/>
            <person name="Hosokawa S."/>
            <person name="Ichikawa Y."/>
            <person name="Idonuma A."/>
            <person name="Iijima M."/>
            <person name="Ikeda M."/>
            <person name="Ikeno M."/>
            <person name="Ito K."/>
            <person name="Ito S."/>
            <person name="Ito T."/>
            <person name="Ito Y."/>
            <person name="Ito Y."/>
            <person name="Iwabuchi A."/>
            <person name="Kamiya K."/>
            <person name="Karasawa W."/>
            <person name="Kurita K."/>
            <person name="Katagiri S."/>
            <person name="Kikuta A."/>
            <person name="Kobayashi H."/>
            <person name="Kobayashi N."/>
            <person name="Machita K."/>
            <person name="Maehara T."/>
            <person name="Masukawa M."/>
            <person name="Mizubayashi T."/>
            <person name="Mukai Y."/>
            <person name="Nagasaki H."/>
            <person name="Nagata Y."/>
            <person name="Naito S."/>
            <person name="Nakashima M."/>
            <person name="Nakama Y."/>
            <person name="Nakamichi Y."/>
            <person name="Nakamura M."/>
            <person name="Meguro A."/>
            <person name="Negishi M."/>
            <person name="Ohta I."/>
            <person name="Ohta T."/>
            <person name="Okamoto M."/>
            <person name="Ono N."/>
            <person name="Saji S."/>
            <person name="Sakaguchi M."/>
            <person name="Sakai K."/>
            <person name="Shibata M."/>
            <person name="Shimokawa T."/>
            <person name="Song J."/>
            <person name="Takazaki Y."/>
            <person name="Terasawa K."/>
            <person name="Tsugane M."/>
            <person name="Tsuji K."/>
            <person name="Ueda S."/>
            <person name="Waki K."/>
            <person name="Yamagata H."/>
            <person name="Yamamoto M."/>
            <person name="Yamamoto S."/>
            <person name="Yamane H."/>
            <person name="Yoshiki S."/>
            <person name="Yoshihara R."/>
            <person name="Yukawa K."/>
            <person name="Zhong H."/>
            <person name="Yano M."/>
            <person name="Yuan Q."/>
            <person name="Ouyang S."/>
            <person name="Liu J."/>
            <person name="Jones K.M."/>
            <person name="Gansberger K."/>
            <person name="Moffat K."/>
            <person name="Hill J."/>
            <person name="Bera J."/>
            <person name="Fadrosh D."/>
            <person name="Jin S."/>
            <person name="Johri S."/>
            <person name="Kim M."/>
            <person name="Overton L."/>
            <person name="Reardon M."/>
            <person name="Tsitrin T."/>
            <person name="Vuong H."/>
            <person name="Weaver B."/>
            <person name="Ciecko A."/>
            <person name="Tallon L."/>
            <person name="Jackson J."/>
            <person name="Pai G."/>
            <person name="Aken S.V."/>
            <person name="Utterback T."/>
            <person name="Reidmuller S."/>
            <person name="Feldblyum T."/>
            <person name="Hsiao J."/>
            <person name="Zismann V."/>
            <person name="Iobst S."/>
            <person name="de Vazeille A.R."/>
            <person name="Buell C.R."/>
            <person name="Ying K."/>
            <person name="Li Y."/>
            <person name="Lu T."/>
            <person name="Huang Y."/>
            <person name="Zhao Q."/>
            <person name="Feng Q."/>
            <person name="Zhang L."/>
            <person name="Zhu J."/>
            <person name="Weng Q."/>
            <person name="Mu J."/>
            <person name="Lu Y."/>
            <person name="Fan D."/>
            <person name="Liu Y."/>
            <person name="Guan J."/>
            <person name="Zhang Y."/>
            <person name="Yu S."/>
            <person name="Liu X."/>
            <person name="Zhang Y."/>
            <person name="Hong G."/>
            <person name="Han B."/>
            <person name="Choisne N."/>
            <person name="Demange N."/>
            <person name="Orjeda G."/>
            <person name="Samain S."/>
            <person name="Cattolico L."/>
            <person name="Pelletier E."/>
            <person name="Couloux A."/>
            <person name="Segurens B."/>
            <person name="Wincker P."/>
            <person name="D'Hont A."/>
            <person name="Scarpelli C."/>
            <person name="Weissenbach J."/>
            <person name="Salanoubat M."/>
            <person name="Quetier F."/>
            <person name="Yu Y."/>
            <person name="Kim H.R."/>
            <person name="Rambo T."/>
            <person name="Currie J."/>
            <person name="Collura K."/>
            <person name="Luo M."/>
            <person name="Yang T."/>
            <person name="Ammiraju J.S.S."/>
            <person name="Engler F."/>
            <person name="Soderlund C."/>
            <person name="Wing R.A."/>
            <person name="Palmer L.E."/>
            <person name="de la Bastide M."/>
            <person name="Spiegel L."/>
            <person name="Nascimento L."/>
            <person name="Zutavern T."/>
            <person name="O'Shaughnessy A."/>
            <person name="Dike S."/>
            <person name="Dedhia N."/>
            <person name="Preston R."/>
            <person name="Balija V."/>
            <person name="McCombie W.R."/>
            <person name="Chow T."/>
            <person name="Chen H."/>
            <person name="Chung M."/>
            <person name="Chen C."/>
            <person name="Shaw J."/>
            <person name="Wu H."/>
            <person name="Hsiao K."/>
            <person name="Chao Y."/>
            <person name="Chu M."/>
            <person name="Cheng C."/>
            <person name="Hour A."/>
            <person name="Lee P."/>
            <person name="Lin S."/>
            <person name="Lin Y."/>
            <person name="Liou J."/>
            <person name="Liu S."/>
            <person name="Hsing Y."/>
            <person name="Raghuvanshi S."/>
            <person name="Mohanty A."/>
            <person name="Bharti A.K."/>
            <person name="Gaur A."/>
            <person name="Gupta V."/>
            <person name="Kumar D."/>
            <person name="Ravi V."/>
            <person name="Vij S."/>
            <person name="Kapur A."/>
            <person name="Khurana P."/>
            <person name="Khurana P."/>
            <person name="Khurana J.P."/>
            <person name="Tyagi A.K."/>
            <person name="Gaikwad K."/>
            <person name="Singh A."/>
            <person name="Dalal V."/>
            <person name="Srivastava S."/>
            <person name="Dixit A."/>
            <person name="Pal A.K."/>
            <person name="Ghazi I.A."/>
            <person name="Yadav M."/>
            <person name="Pandit A."/>
            <person name="Bhargava A."/>
            <person name="Sureshbabu K."/>
            <person name="Batra K."/>
            <person name="Sharma T.R."/>
            <person name="Mohapatra T."/>
            <person name="Singh N.K."/>
            <person name="Messing J."/>
            <person name="Nelson A.B."/>
            <person name="Fuks G."/>
            <person name="Kavchok S."/>
            <person name="Keizer G."/>
            <person name="Linton E."/>
            <person name="Llaca V."/>
            <person name="Song R."/>
            <person name="Tanyolac B."/>
            <person name="Young S."/>
            <person name="Ho-Il K."/>
            <person name="Hahn J.H."/>
            <person name="Sangsakoo G."/>
            <person name="Vanavichit A."/>
            <person name="de Mattos Luiz.A.T."/>
            <person name="Zimmer P.D."/>
            <person name="Malone G."/>
            <person name="Dellagostin O."/>
            <person name="de Oliveira A.C."/>
            <person name="Bevan M."/>
            <person name="Bancroft I."/>
            <person name="Minx P."/>
            <person name="Cordum H."/>
            <person name="Wilson R."/>
            <person name="Cheng Z."/>
            <person name="Jin W."/>
            <person name="Jiang J."/>
            <person name="Leong S.A."/>
            <person name="Iwama H."/>
            <person name="Gojobori T."/>
            <person name="Itoh T."/>
            <person name="Niimura Y."/>
            <person name="Fujii Y."/>
            <person name="Habara T."/>
            <person name="Sakai H."/>
            <person name="Sato Y."/>
            <person name="Wilson G."/>
            <person name="Kumar K."/>
            <person name="McCouch S."/>
            <person name="Juretic N."/>
            <person name="Hoen D."/>
            <person name="Wright S."/>
            <person name="Bruskiewich R."/>
            <person name="Bureau T."/>
            <person name="Miyao A."/>
            <person name="Hirochika H."/>
            <person name="Nishikawa T."/>
            <person name="Kadowaki K."/>
            <person name="Sugiura M."/>
            <person name="Burr B."/>
            <person name="Sasaki T."/>
        </authorList>
    </citation>
    <scope>NUCLEOTIDE SEQUENCE [LARGE SCALE GENOMIC DNA]</scope>
    <source>
        <strain evidence="2">cv. Nipponbare</strain>
    </source>
</reference>